<protein>
    <recommendedName>
        <fullName evidence="4">Transposase</fullName>
    </recommendedName>
</protein>
<evidence type="ECO:0008006" key="4">
    <source>
        <dbReference type="Google" id="ProtNLM"/>
    </source>
</evidence>
<sequence>MTSRGVAECGAAPICFLHPRIDPIAMPPKAKTPWQPAHKFEYALEAATKKDKQHFFDNKIKVANTLHRYMDLNNDILTFMINASIVNMIIGDMFFRDDKVVVDSDDADDDNVVDTAAKKVAKKLKEKTNTMKLFILNEHTKERTKTAKLAGIIDLMVGQYVRVLVGSTLQQIADCLDDESVSAMLLAGDGSTHCGQSFFNLRICICFCGRLLNLHLVAIPMFDRHTTTNTFNMLVKFFDMLYGKWRAKLIGMSSNDENMMIGRHTSLVICMIACANNPVLRIWCALHQIDQVVKSVAEELVDGRWIMFIWSFSIFLHAQAKLITSMAVKCPKKINSWTHPGCMLQFFKNHRRRIVAYTKTHRFKQMPTSAWWVITFTVSPTINAINVTFVILQNRSILFA</sequence>
<dbReference type="EMBL" id="OZ020108">
    <property type="protein sequence ID" value="CAK9261095.1"/>
    <property type="molecule type" value="Genomic_DNA"/>
</dbReference>
<evidence type="ECO:0000313" key="3">
    <source>
        <dbReference type="Proteomes" id="UP001497444"/>
    </source>
</evidence>
<evidence type="ECO:0000313" key="2">
    <source>
        <dbReference type="EMBL" id="CAK9261095.1"/>
    </source>
</evidence>
<dbReference type="Proteomes" id="UP001497444">
    <property type="component" value="Chromosome 13"/>
</dbReference>
<keyword evidence="3" id="KW-1185">Reference proteome</keyword>
<evidence type="ECO:0000256" key="1">
    <source>
        <dbReference type="SAM" id="Phobius"/>
    </source>
</evidence>
<dbReference type="PANTHER" id="PTHR37067:SF3">
    <property type="entry name" value="PX DOMAIN-CONTAINING PROTEIN"/>
    <property type="match status" value="1"/>
</dbReference>
<gene>
    <name evidence="2" type="ORF">CSSPJE1EN1_LOCUS6573</name>
</gene>
<name>A0ABP0W2T0_9BRYO</name>
<dbReference type="PANTHER" id="PTHR37067">
    <property type="entry name" value="PX DOMAIN-CONTAINING PROTEIN"/>
    <property type="match status" value="1"/>
</dbReference>
<keyword evidence="1" id="KW-1133">Transmembrane helix</keyword>
<organism evidence="2 3">
    <name type="scientific">Sphagnum jensenii</name>
    <dbReference type="NCBI Taxonomy" id="128206"/>
    <lineage>
        <taxon>Eukaryota</taxon>
        <taxon>Viridiplantae</taxon>
        <taxon>Streptophyta</taxon>
        <taxon>Embryophyta</taxon>
        <taxon>Bryophyta</taxon>
        <taxon>Sphagnophytina</taxon>
        <taxon>Sphagnopsida</taxon>
        <taxon>Sphagnales</taxon>
        <taxon>Sphagnaceae</taxon>
        <taxon>Sphagnum</taxon>
    </lineage>
</organism>
<feature type="transmembrane region" description="Helical" evidence="1">
    <location>
        <begin position="370"/>
        <end position="392"/>
    </location>
</feature>
<keyword evidence="1" id="KW-0812">Transmembrane</keyword>
<reference evidence="2" key="1">
    <citation type="submission" date="2024-02" db="EMBL/GenBank/DDBJ databases">
        <authorList>
            <consortium name="ELIXIR-Norway"/>
            <consortium name="Elixir Norway"/>
        </authorList>
    </citation>
    <scope>NUCLEOTIDE SEQUENCE</scope>
</reference>
<proteinExistence type="predicted"/>
<accession>A0ABP0W2T0</accession>
<keyword evidence="1" id="KW-0472">Membrane</keyword>